<reference evidence="3" key="1">
    <citation type="submission" date="2022-08" db="EMBL/GenBank/DDBJ databases">
        <authorList>
            <person name="Gutierrez-Valencia J."/>
        </authorList>
    </citation>
    <scope>NUCLEOTIDE SEQUENCE</scope>
</reference>
<organism evidence="3 4">
    <name type="scientific">Linum tenue</name>
    <dbReference type="NCBI Taxonomy" id="586396"/>
    <lineage>
        <taxon>Eukaryota</taxon>
        <taxon>Viridiplantae</taxon>
        <taxon>Streptophyta</taxon>
        <taxon>Embryophyta</taxon>
        <taxon>Tracheophyta</taxon>
        <taxon>Spermatophyta</taxon>
        <taxon>Magnoliopsida</taxon>
        <taxon>eudicotyledons</taxon>
        <taxon>Gunneridae</taxon>
        <taxon>Pentapetalae</taxon>
        <taxon>rosids</taxon>
        <taxon>fabids</taxon>
        <taxon>Malpighiales</taxon>
        <taxon>Linaceae</taxon>
        <taxon>Linum</taxon>
    </lineage>
</organism>
<comment type="similarity">
    <text evidence="1">Belongs to the peptidase S10 family.</text>
</comment>
<sequence>MNFLLLPLLLLEFICSSDHHAHVAASKSAVEYLPGFQGPLPFYFETGYVGVGEAAELFYYFVKSDGNPEADPLLLWLTGGPGCSAFSALTMEIGYKLMIQLLLYNYYKSCFFFSSCSSYCSFSIIFLDLPVGTGFSYTTNPSPADHPGDQVQVSQAAEFIRKWLGNHSEFLQNPLYLAGDSYSGTTIPPIVQRLSIGKNKIYTCCDPNHNSMGYIIGNPVTDSEFDGNARIPFAHGMALISDELYKSLHKSCKGEYQTVEPTNLECKNNLKAFSECLSGINVYAILDPDCNVDPEKAAVRRRRRRRRMLLQDESQPLLTFDPPKLGCKVNANHENRSSPLITLILLFLSRYFPEGFMFARQYYDFSRRWANDELVRKALHIREVRVAGRS</sequence>
<evidence type="ECO:0000313" key="4">
    <source>
        <dbReference type="Proteomes" id="UP001154282"/>
    </source>
</evidence>
<dbReference type="SUPFAM" id="SSF53474">
    <property type="entry name" value="alpha/beta-Hydrolases"/>
    <property type="match status" value="1"/>
</dbReference>
<comment type="caution">
    <text evidence="3">The sequence shown here is derived from an EMBL/GenBank/DDBJ whole genome shotgun (WGS) entry which is preliminary data.</text>
</comment>
<dbReference type="Pfam" id="PF00450">
    <property type="entry name" value="Peptidase_S10"/>
    <property type="match status" value="1"/>
</dbReference>
<dbReference type="PANTHER" id="PTHR11802:SF29">
    <property type="entry name" value="SERINE CARBOXYPEPTIDASE-LIKE 19"/>
    <property type="match status" value="1"/>
</dbReference>
<gene>
    <name evidence="3" type="ORF">LITE_LOCUS13402</name>
</gene>
<dbReference type="GO" id="GO:0006508">
    <property type="term" value="P:proteolysis"/>
    <property type="evidence" value="ECO:0007669"/>
    <property type="project" value="InterPro"/>
</dbReference>
<dbReference type="InterPro" id="IPR001563">
    <property type="entry name" value="Peptidase_S10"/>
</dbReference>
<keyword evidence="4" id="KW-1185">Reference proteome</keyword>
<evidence type="ECO:0000256" key="2">
    <source>
        <dbReference type="SAM" id="SignalP"/>
    </source>
</evidence>
<evidence type="ECO:0000256" key="1">
    <source>
        <dbReference type="ARBA" id="ARBA00009431"/>
    </source>
</evidence>
<feature type="chain" id="PRO_5043505254" evidence="2">
    <location>
        <begin position="17"/>
        <end position="390"/>
    </location>
</feature>
<dbReference type="PANTHER" id="PTHR11802">
    <property type="entry name" value="SERINE PROTEASE FAMILY S10 SERINE CARBOXYPEPTIDASE"/>
    <property type="match status" value="1"/>
</dbReference>
<proteinExistence type="inferred from homology"/>
<keyword evidence="2" id="KW-0732">Signal</keyword>
<dbReference type="GO" id="GO:0019748">
    <property type="term" value="P:secondary metabolic process"/>
    <property type="evidence" value="ECO:0007669"/>
    <property type="project" value="TreeGrafter"/>
</dbReference>
<feature type="signal peptide" evidence="2">
    <location>
        <begin position="1"/>
        <end position="16"/>
    </location>
</feature>
<dbReference type="GO" id="GO:0016747">
    <property type="term" value="F:acyltransferase activity, transferring groups other than amino-acyl groups"/>
    <property type="evidence" value="ECO:0007669"/>
    <property type="project" value="TreeGrafter"/>
</dbReference>
<dbReference type="InterPro" id="IPR029058">
    <property type="entry name" value="AB_hydrolase_fold"/>
</dbReference>
<name>A0AAV0JD82_9ROSI</name>
<dbReference type="PRINTS" id="PR00724">
    <property type="entry name" value="CRBOXYPTASEC"/>
</dbReference>
<dbReference type="AlphaFoldDB" id="A0AAV0JD82"/>
<accession>A0AAV0JD82</accession>
<dbReference type="Proteomes" id="UP001154282">
    <property type="component" value="Unassembled WGS sequence"/>
</dbReference>
<dbReference type="Gene3D" id="3.40.50.1820">
    <property type="entry name" value="alpha/beta hydrolase"/>
    <property type="match status" value="1"/>
</dbReference>
<evidence type="ECO:0000313" key="3">
    <source>
        <dbReference type="EMBL" id="CAI0406920.1"/>
    </source>
</evidence>
<dbReference type="GO" id="GO:0004185">
    <property type="term" value="F:serine-type carboxypeptidase activity"/>
    <property type="evidence" value="ECO:0007669"/>
    <property type="project" value="InterPro"/>
</dbReference>
<protein>
    <submittedName>
        <fullName evidence="3">Uncharacterized protein</fullName>
    </submittedName>
</protein>
<dbReference type="EMBL" id="CAMGYJ010000004">
    <property type="protein sequence ID" value="CAI0406920.1"/>
    <property type="molecule type" value="Genomic_DNA"/>
</dbReference>